<dbReference type="Proteomes" id="UP000582016">
    <property type="component" value="Unassembled WGS sequence"/>
</dbReference>
<keyword evidence="2" id="KW-0808">Transferase</keyword>
<dbReference type="InterPro" id="IPR023631">
    <property type="entry name" value="Amidase_dom"/>
</dbReference>
<gene>
    <name evidence="2" type="ORF">FPHYL_12838</name>
</gene>
<dbReference type="SUPFAM" id="SSF75304">
    <property type="entry name" value="Amidase signature (AS) enzymes"/>
    <property type="match status" value="1"/>
</dbReference>
<dbReference type="PANTHER" id="PTHR42678:SF34">
    <property type="entry name" value="OS04G0183300 PROTEIN"/>
    <property type="match status" value="1"/>
</dbReference>
<evidence type="ECO:0000313" key="3">
    <source>
        <dbReference type="Proteomes" id="UP000582016"/>
    </source>
</evidence>
<comment type="caution">
    <text evidence="2">The sequence shown here is derived from an EMBL/GenBank/DDBJ whole genome shotgun (WGS) entry which is preliminary data.</text>
</comment>
<keyword evidence="3" id="KW-1185">Reference proteome</keyword>
<evidence type="ECO:0000259" key="1">
    <source>
        <dbReference type="Pfam" id="PF01425"/>
    </source>
</evidence>
<dbReference type="Gene3D" id="3.90.1300.10">
    <property type="entry name" value="Amidase signature (AS) domain"/>
    <property type="match status" value="1"/>
</dbReference>
<organism evidence="2 3">
    <name type="scientific">Fusarium phyllophilum</name>
    <dbReference type="NCBI Taxonomy" id="47803"/>
    <lineage>
        <taxon>Eukaryota</taxon>
        <taxon>Fungi</taxon>
        <taxon>Dikarya</taxon>
        <taxon>Ascomycota</taxon>
        <taxon>Pezizomycotina</taxon>
        <taxon>Sordariomycetes</taxon>
        <taxon>Hypocreomycetidae</taxon>
        <taxon>Hypocreales</taxon>
        <taxon>Nectriaceae</taxon>
        <taxon>Fusarium</taxon>
        <taxon>Fusarium fujikuroi species complex</taxon>
    </lineage>
</organism>
<name>A0A8H5ILT1_9HYPO</name>
<dbReference type="EMBL" id="JAAOAQ010000695">
    <property type="protein sequence ID" value="KAF5536941.1"/>
    <property type="molecule type" value="Genomic_DNA"/>
</dbReference>
<dbReference type="GO" id="GO:0016740">
    <property type="term" value="F:transferase activity"/>
    <property type="evidence" value="ECO:0007669"/>
    <property type="project" value="UniProtKB-KW"/>
</dbReference>
<accession>A0A8H5ILT1</accession>
<dbReference type="InterPro" id="IPR036928">
    <property type="entry name" value="AS_sf"/>
</dbReference>
<sequence>MQLIPMTSFWSSFFSRGGITVSGQLPALATATIDDIAHALDKNHFTSVDLVRAYIARVEDVNHVVNAVLEINPDAMSTAAELDRERRTQGRRGPLHGVPILLKDNIFTLDRTATSAGSFALLGSKAPREGTVVERLRKAGAIILGKTNLSEWANFRSTNATNGWSARGGQTYGAFADSQSTEGSSSGSAVSMILGLATVSLGTETDGSIVGPAKKSSIVGLRTTTGLVPRDGVIPLSDRQDTVGPMTRTVKDSAYLLSVIAGRTQYDNATASIPFDDIPDYVEACQGRDLTGVRLGVPRNSIPDHPPGVDADFNKALEKLRDAGAVVIDNVKFRSEKEWDAWDNQERKRALEAEFKSSIARWCSELTVNPNGINSVDDIIEFTKSHPKELYPERNVDRLLSSRDSPGIDDPITQQSLTKMLRLCADDGILGALADYKLDALVFPNDYNRPSTFAARAGMPVMALPLGFFPPQTPIKKTKTGDQVDVAPNVPYGIAFVAEPYSETRLFHIAHVFEQAWALESSGKLHIVPKTEIGDTEKPYYVAGPLGKDDEPRRTNAVFETKTVDFQDLRGAEKSYTLQKDGFTYVRDELTVFTGLQSVEETALHRYANDTLQLMKGIFRTDSCWVYAYKFRSSADMRRPAGVPTGEACLPDEPATKGHIDQTLDGGFRRIRRHLTPEEQGEFLDQTPPKWRFLIVK</sequence>
<dbReference type="AlphaFoldDB" id="A0A8H5ILT1"/>
<proteinExistence type="predicted"/>
<dbReference type="Pfam" id="PF01425">
    <property type="entry name" value="Amidase"/>
    <property type="match status" value="1"/>
</dbReference>
<dbReference type="PANTHER" id="PTHR42678">
    <property type="entry name" value="AMIDASE"/>
    <property type="match status" value="1"/>
</dbReference>
<dbReference type="OrthoDB" id="5078048at2759"/>
<protein>
    <submittedName>
        <fullName evidence="2">Glutamyl-trna amidotransferase subunit a</fullName>
    </submittedName>
</protein>
<reference evidence="2 3" key="1">
    <citation type="submission" date="2020-05" db="EMBL/GenBank/DDBJ databases">
        <title>Identification and distribution of gene clusters putatively required for synthesis of sphingolipid metabolism inhibitors in phylogenetically diverse species of the filamentous fungus Fusarium.</title>
        <authorList>
            <person name="Kim H.-S."/>
            <person name="Busman M."/>
            <person name="Brown D.W."/>
            <person name="Divon H."/>
            <person name="Uhlig S."/>
            <person name="Proctor R.H."/>
        </authorList>
    </citation>
    <scope>NUCLEOTIDE SEQUENCE [LARGE SCALE GENOMIC DNA]</scope>
    <source>
        <strain evidence="2 3">NRRL 13617</strain>
    </source>
</reference>
<evidence type="ECO:0000313" key="2">
    <source>
        <dbReference type="EMBL" id="KAF5536941.1"/>
    </source>
</evidence>
<feature type="domain" description="Amidase" evidence="1">
    <location>
        <begin position="49"/>
        <end position="506"/>
    </location>
</feature>